<dbReference type="InterPro" id="IPR015422">
    <property type="entry name" value="PyrdxlP-dep_Trfase_small"/>
</dbReference>
<gene>
    <name evidence="1" type="ORF">DV515_00013928</name>
</gene>
<sequence>MEGERALLHPEPGGGLGQAGLPGIHALDSPLCSINLAAVETNIVMVNVQGAWPSPAELCNHLCPVSEEEEEAETRQTVSILLLPWSAWPARAILGHHDSQGPCGGTIALEDMEPSQPQEQSFCTAMLSLSMMSK</sequence>
<evidence type="ECO:0000313" key="1">
    <source>
        <dbReference type="EMBL" id="RLV92053.1"/>
    </source>
</evidence>
<evidence type="ECO:0000313" key="2">
    <source>
        <dbReference type="Proteomes" id="UP000276834"/>
    </source>
</evidence>
<dbReference type="OrthoDB" id="10261951at2759"/>
<name>A0A3L8RZI2_CHLGU</name>
<dbReference type="Gene3D" id="3.90.1150.10">
    <property type="entry name" value="Aspartate Aminotransferase, domain 1"/>
    <property type="match status" value="1"/>
</dbReference>
<dbReference type="EMBL" id="QUSF01000104">
    <property type="protein sequence ID" value="RLV92053.1"/>
    <property type="molecule type" value="Genomic_DNA"/>
</dbReference>
<dbReference type="Proteomes" id="UP000276834">
    <property type="component" value="Unassembled WGS sequence"/>
</dbReference>
<proteinExistence type="predicted"/>
<organism evidence="1 2">
    <name type="scientific">Chloebia gouldiae</name>
    <name type="common">Gouldian finch</name>
    <name type="synonym">Erythrura gouldiae</name>
    <dbReference type="NCBI Taxonomy" id="44316"/>
    <lineage>
        <taxon>Eukaryota</taxon>
        <taxon>Metazoa</taxon>
        <taxon>Chordata</taxon>
        <taxon>Craniata</taxon>
        <taxon>Vertebrata</taxon>
        <taxon>Euteleostomi</taxon>
        <taxon>Archelosauria</taxon>
        <taxon>Archosauria</taxon>
        <taxon>Dinosauria</taxon>
        <taxon>Saurischia</taxon>
        <taxon>Theropoda</taxon>
        <taxon>Coelurosauria</taxon>
        <taxon>Aves</taxon>
        <taxon>Neognathae</taxon>
        <taxon>Neoaves</taxon>
        <taxon>Telluraves</taxon>
        <taxon>Australaves</taxon>
        <taxon>Passeriformes</taxon>
        <taxon>Passeroidea</taxon>
        <taxon>Passeridae</taxon>
        <taxon>Chloebia</taxon>
    </lineage>
</organism>
<reference evidence="1 2" key="1">
    <citation type="journal article" date="2018" name="Proc. R. Soc. B">
        <title>A non-coding region near Follistatin controls head colour polymorphism in the Gouldian finch.</title>
        <authorList>
            <person name="Toomey M.B."/>
            <person name="Marques C.I."/>
            <person name="Andrade P."/>
            <person name="Araujo P.M."/>
            <person name="Sabatino S."/>
            <person name="Gazda M.A."/>
            <person name="Afonso S."/>
            <person name="Lopes R.J."/>
            <person name="Corbo J.C."/>
            <person name="Carneiro M."/>
        </authorList>
    </citation>
    <scope>NUCLEOTIDE SEQUENCE [LARGE SCALE GENOMIC DNA]</scope>
    <source>
        <strain evidence="1">Red01</strain>
        <tissue evidence="1">Muscle</tissue>
    </source>
</reference>
<protein>
    <submittedName>
        <fullName evidence="1">Uncharacterized protein</fullName>
    </submittedName>
</protein>
<comment type="caution">
    <text evidence="1">The sequence shown here is derived from an EMBL/GenBank/DDBJ whole genome shotgun (WGS) entry which is preliminary data.</text>
</comment>
<keyword evidence="2" id="KW-1185">Reference proteome</keyword>
<accession>A0A3L8RZI2</accession>
<dbReference type="AlphaFoldDB" id="A0A3L8RZI2"/>